<protein>
    <submittedName>
        <fullName evidence="2">Uncharacterized protein</fullName>
    </submittedName>
</protein>
<sequence length="290" mass="32575">MTLDLYFPALGTAATPVAEGVWDFEEANTRSEAGDGAHNQGIRDEYPKYVSSSILRAEPIVSQPLFEQDTISDMPNGTDAIFQCREGPEWPTAVVSETEWPVLRFGVAGLSIQDLSFAFIFLVAYRKGLAGDKARLEFSGSWSMFSQGGVVQFRIDSWSYGCFQQKLTARIHLNPLGFLSQFSNGLANELGRAHVNARMMCEDRWTRINMRCQCSLTRHDVNWMRWIHHTSGEACGEYGRPILIQTKECTREYIIRTEPELTSNVESQPTRMGEDGVPGGTSMREKHMSA</sequence>
<evidence type="ECO:0000313" key="3">
    <source>
        <dbReference type="Proteomes" id="UP001175227"/>
    </source>
</evidence>
<proteinExistence type="predicted"/>
<dbReference type="AlphaFoldDB" id="A0AA39UAZ2"/>
<keyword evidence="3" id="KW-1185">Reference proteome</keyword>
<organism evidence="2 3">
    <name type="scientific">Armillaria novae-zelandiae</name>
    <dbReference type="NCBI Taxonomy" id="153914"/>
    <lineage>
        <taxon>Eukaryota</taxon>
        <taxon>Fungi</taxon>
        <taxon>Dikarya</taxon>
        <taxon>Basidiomycota</taxon>
        <taxon>Agaricomycotina</taxon>
        <taxon>Agaricomycetes</taxon>
        <taxon>Agaricomycetidae</taxon>
        <taxon>Agaricales</taxon>
        <taxon>Marasmiineae</taxon>
        <taxon>Physalacriaceae</taxon>
        <taxon>Armillaria</taxon>
    </lineage>
</organism>
<dbReference type="EMBL" id="JAUEPR010000022">
    <property type="protein sequence ID" value="KAK0475724.1"/>
    <property type="molecule type" value="Genomic_DNA"/>
</dbReference>
<accession>A0AA39UAZ2</accession>
<name>A0AA39UAZ2_9AGAR</name>
<reference evidence="2" key="1">
    <citation type="submission" date="2023-06" db="EMBL/GenBank/DDBJ databases">
        <authorList>
            <consortium name="Lawrence Berkeley National Laboratory"/>
            <person name="Ahrendt S."/>
            <person name="Sahu N."/>
            <person name="Indic B."/>
            <person name="Wong-Bajracharya J."/>
            <person name="Merenyi Z."/>
            <person name="Ke H.-M."/>
            <person name="Monk M."/>
            <person name="Kocsube S."/>
            <person name="Drula E."/>
            <person name="Lipzen A."/>
            <person name="Balint B."/>
            <person name="Henrissat B."/>
            <person name="Andreopoulos B."/>
            <person name="Martin F.M."/>
            <person name="Harder C.B."/>
            <person name="Rigling D."/>
            <person name="Ford K.L."/>
            <person name="Foster G.D."/>
            <person name="Pangilinan J."/>
            <person name="Papanicolaou A."/>
            <person name="Barry K."/>
            <person name="LaButti K."/>
            <person name="Viragh M."/>
            <person name="Koriabine M."/>
            <person name="Yan M."/>
            <person name="Riley R."/>
            <person name="Champramary S."/>
            <person name="Plett K.L."/>
            <person name="Tsai I.J."/>
            <person name="Slot J."/>
            <person name="Sipos G."/>
            <person name="Plett J."/>
            <person name="Nagy L.G."/>
            <person name="Grigoriev I.V."/>
        </authorList>
    </citation>
    <scope>NUCLEOTIDE SEQUENCE</scope>
    <source>
        <strain evidence="2">ICMP 16352</strain>
    </source>
</reference>
<comment type="caution">
    <text evidence="2">The sequence shown here is derived from an EMBL/GenBank/DDBJ whole genome shotgun (WGS) entry which is preliminary data.</text>
</comment>
<dbReference type="Proteomes" id="UP001175227">
    <property type="component" value="Unassembled WGS sequence"/>
</dbReference>
<evidence type="ECO:0000313" key="2">
    <source>
        <dbReference type="EMBL" id="KAK0475724.1"/>
    </source>
</evidence>
<feature type="region of interest" description="Disordered" evidence="1">
    <location>
        <begin position="262"/>
        <end position="290"/>
    </location>
</feature>
<evidence type="ECO:0000256" key="1">
    <source>
        <dbReference type="SAM" id="MobiDB-lite"/>
    </source>
</evidence>
<gene>
    <name evidence="2" type="ORF">IW261DRAFT_1422016</name>
</gene>